<protein>
    <submittedName>
        <fullName evidence="3">TolC family protein</fullName>
    </submittedName>
</protein>
<feature type="chain" id="PRO_5044971529" evidence="2">
    <location>
        <begin position="20"/>
        <end position="470"/>
    </location>
</feature>
<reference evidence="4" key="1">
    <citation type="submission" date="2023-07" db="EMBL/GenBank/DDBJ databases">
        <title>Duganella aceri sp. nov., isolated from tree sap.</title>
        <authorList>
            <person name="Kim I.S."/>
        </authorList>
    </citation>
    <scope>NUCLEOTIDE SEQUENCE [LARGE SCALE GENOMIC DNA]</scope>
    <source>
        <strain evidence="4">SAP-35</strain>
    </source>
</reference>
<evidence type="ECO:0000256" key="2">
    <source>
        <dbReference type="RuleBase" id="RU362097"/>
    </source>
</evidence>
<accession>A0ABX0FS39</accession>
<dbReference type="EMBL" id="JAADJT010000013">
    <property type="protein sequence ID" value="NGZ87460.1"/>
    <property type="molecule type" value="Genomic_DNA"/>
</dbReference>
<dbReference type="SUPFAM" id="SSF56954">
    <property type="entry name" value="Outer membrane efflux proteins (OEP)"/>
    <property type="match status" value="1"/>
</dbReference>
<comment type="caution">
    <text evidence="3">The sequence shown here is derived from an EMBL/GenBank/DDBJ whole genome shotgun (WGS) entry which is preliminary data.</text>
</comment>
<dbReference type="InterPro" id="IPR010131">
    <property type="entry name" value="MdtP/NodT-like"/>
</dbReference>
<sequence length="470" mass="49541">MSQLRKYLLPALAVTLALAGCSSAPPVKLYQPELSGGFSNAPADASAADAPVGQFWTAFHDPLLDSLVARALKANTDVRSAAASLREVRALNRYADANMLPNIGLNAGASRVRGTNDLGVQSTNNNYAVGFDVSWEADLFGRLGDARRAAQADVLAGAAGVRAAQVSVSAEVARNYFDLRGLQEQLRVAVDSLQTQNSALELVDARLEFGRGTALDSERARALVSSTAANIPALEAALIRTRYRLAVLCGLQPTALDAELGPVQPLPGLKSVALSGIGSPADLLRRRPDIQRAEAQAASAAAQVGVARSALFPQLTLGGTLGQNALHFSDLGKGASYVYNLGAQLTWNLIDFGRIRAQIAAADARNDGVMINYERAVLGALEETEGALATYTRTQRQTELLFESARSSEQAAVIARERFAVGSTDFLTVLDAERELLSARDRLAQAQAGAATSLVAVYKALAGGWEVPAE</sequence>
<keyword evidence="2" id="KW-0564">Palmitate</keyword>
<keyword evidence="2" id="KW-0449">Lipoprotein</keyword>
<keyword evidence="4" id="KW-1185">Reference proteome</keyword>
<dbReference type="Gene3D" id="1.20.1600.10">
    <property type="entry name" value="Outer membrane efflux proteins (OEP)"/>
    <property type="match status" value="1"/>
</dbReference>
<evidence type="ECO:0000313" key="3">
    <source>
        <dbReference type="EMBL" id="NGZ87460.1"/>
    </source>
</evidence>
<organism evidence="3 4">
    <name type="scientific">Duganella aceris</name>
    <dbReference type="NCBI Taxonomy" id="2703883"/>
    <lineage>
        <taxon>Bacteria</taxon>
        <taxon>Pseudomonadati</taxon>
        <taxon>Pseudomonadota</taxon>
        <taxon>Betaproteobacteria</taxon>
        <taxon>Burkholderiales</taxon>
        <taxon>Oxalobacteraceae</taxon>
        <taxon>Telluria group</taxon>
        <taxon>Duganella</taxon>
    </lineage>
</organism>
<dbReference type="PROSITE" id="PS51257">
    <property type="entry name" value="PROKAR_LIPOPROTEIN"/>
    <property type="match status" value="1"/>
</dbReference>
<comment type="similarity">
    <text evidence="1 2">Belongs to the outer membrane factor (OMF) (TC 1.B.17) family.</text>
</comment>
<keyword evidence="2" id="KW-1134">Transmembrane beta strand</keyword>
<gene>
    <name evidence="3" type="ORF">GW587_24775</name>
</gene>
<dbReference type="PANTHER" id="PTHR30203">
    <property type="entry name" value="OUTER MEMBRANE CATION EFFLUX PROTEIN"/>
    <property type="match status" value="1"/>
</dbReference>
<dbReference type="InterPro" id="IPR003423">
    <property type="entry name" value="OMP_efflux"/>
</dbReference>
<dbReference type="Gene3D" id="2.20.200.10">
    <property type="entry name" value="Outer membrane efflux proteins (OEP)"/>
    <property type="match status" value="1"/>
</dbReference>
<dbReference type="PANTHER" id="PTHR30203:SF25">
    <property type="entry name" value="OUTER MEMBRANE PROTEIN-RELATED"/>
    <property type="match status" value="1"/>
</dbReference>
<dbReference type="Pfam" id="PF02321">
    <property type="entry name" value="OEP"/>
    <property type="match status" value="2"/>
</dbReference>
<keyword evidence="2" id="KW-0812">Transmembrane</keyword>
<keyword evidence="2" id="KW-0472">Membrane</keyword>
<evidence type="ECO:0000313" key="4">
    <source>
        <dbReference type="Proteomes" id="UP000666369"/>
    </source>
</evidence>
<proteinExistence type="inferred from homology"/>
<keyword evidence="2" id="KW-0732">Signal</keyword>
<feature type="signal peptide" evidence="2">
    <location>
        <begin position="1"/>
        <end position="19"/>
    </location>
</feature>
<name>A0ABX0FS39_9BURK</name>
<dbReference type="NCBIfam" id="TIGR01845">
    <property type="entry name" value="outer_NodT"/>
    <property type="match status" value="1"/>
</dbReference>
<dbReference type="Proteomes" id="UP000666369">
    <property type="component" value="Unassembled WGS sequence"/>
</dbReference>
<evidence type="ECO:0000256" key="1">
    <source>
        <dbReference type="ARBA" id="ARBA00007613"/>
    </source>
</evidence>
<dbReference type="RefSeq" id="WP_166107591.1">
    <property type="nucleotide sequence ID" value="NZ_JAADJT010000013.1"/>
</dbReference>
<comment type="subcellular location">
    <subcellularLocation>
        <location evidence="2">Cell membrane</location>
        <topology evidence="2">Lipid-anchor</topology>
    </subcellularLocation>
</comment>